<dbReference type="PANTHER" id="PTHR33164:SF43">
    <property type="entry name" value="HTH-TYPE TRANSCRIPTIONAL REPRESSOR YETL"/>
    <property type="match status" value="1"/>
</dbReference>
<evidence type="ECO:0000259" key="1">
    <source>
        <dbReference type="PROSITE" id="PS50995"/>
    </source>
</evidence>
<dbReference type="GO" id="GO:0003700">
    <property type="term" value="F:DNA-binding transcription factor activity"/>
    <property type="evidence" value="ECO:0007669"/>
    <property type="project" value="InterPro"/>
</dbReference>
<protein>
    <submittedName>
        <fullName evidence="2">Winged helix-turn-helix transcriptional regulator</fullName>
    </submittedName>
</protein>
<dbReference type="KEGG" id="sual:KDD17_04175"/>
<dbReference type="GO" id="GO:0006950">
    <property type="term" value="P:response to stress"/>
    <property type="evidence" value="ECO:0007669"/>
    <property type="project" value="TreeGrafter"/>
</dbReference>
<dbReference type="PROSITE" id="PS50995">
    <property type="entry name" value="HTH_MARR_2"/>
    <property type="match status" value="1"/>
</dbReference>
<dbReference type="InterPro" id="IPR036388">
    <property type="entry name" value="WH-like_DNA-bd_sf"/>
</dbReference>
<dbReference type="AlphaFoldDB" id="A0A975PMW0"/>
<dbReference type="InterPro" id="IPR039422">
    <property type="entry name" value="MarR/SlyA-like"/>
</dbReference>
<dbReference type="Proteomes" id="UP000683291">
    <property type="component" value="Chromosome 1"/>
</dbReference>
<evidence type="ECO:0000313" key="3">
    <source>
        <dbReference type="Proteomes" id="UP000683291"/>
    </source>
</evidence>
<gene>
    <name evidence="2" type="ORF">KDD17_04175</name>
</gene>
<dbReference type="InterPro" id="IPR036390">
    <property type="entry name" value="WH_DNA-bd_sf"/>
</dbReference>
<dbReference type="InterPro" id="IPR011991">
    <property type="entry name" value="ArsR-like_HTH"/>
</dbReference>
<dbReference type="PANTHER" id="PTHR33164">
    <property type="entry name" value="TRANSCRIPTIONAL REGULATOR, MARR FAMILY"/>
    <property type="match status" value="1"/>
</dbReference>
<accession>A0A975PMW0</accession>
<sequence length="180" mass="19506">MTAASPDTLAQDTTGSPSAMLDAKLWDNPCPISFRLNYLGLCYNGMLYDWIRDAHGLSRPEYVCLYSLALSPGGTARDISRTSGFPKNTLSRAIKALEKRGLIERRGEADIGARSQALHLSPTGQTLFDETVDVFAGQESRMLAALDPAERQILSGLLSKLVVKAPDWAADLPSPKKDAP</sequence>
<dbReference type="EMBL" id="CP073581">
    <property type="protein sequence ID" value="QUJ77223.1"/>
    <property type="molecule type" value="Genomic_DNA"/>
</dbReference>
<keyword evidence="3" id="KW-1185">Reference proteome</keyword>
<organism evidence="2 3">
    <name type="scientific">Sulfitobacter albidus</name>
    <dbReference type="NCBI Taxonomy" id="2829501"/>
    <lineage>
        <taxon>Bacteria</taxon>
        <taxon>Pseudomonadati</taxon>
        <taxon>Pseudomonadota</taxon>
        <taxon>Alphaproteobacteria</taxon>
        <taxon>Rhodobacterales</taxon>
        <taxon>Roseobacteraceae</taxon>
        <taxon>Sulfitobacter</taxon>
    </lineage>
</organism>
<feature type="domain" description="HTH marR-type" evidence="1">
    <location>
        <begin position="29"/>
        <end position="163"/>
    </location>
</feature>
<proteinExistence type="predicted"/>
<evidence type="ECO:0000313" key="2">
    <source>
        <dbReference type="EMBL" id="QUJ77223.1"/>
    </source>
</evidence>
<dbReference type="InterPro" id="IPR000835">
    <property type="entry name" value="HTH_MarR-typ"/>
</dbReference>
<dbReference type="SMART" id="SM00347">
    <property type="entry name" value="HTH_MARR"/>
    <property type="match status" value="1"/>
</dbReference>
<dbReference type="Pfam" id="PF12802">
    <property type="entry name" value="MarR_2"/>
    <property type="match status" value="1"/>
</dbReference>
<reference evidence="2" key="1">
    <citation type="submission" date="2021-04" db="EMBL/GenBank/DDBJ databases">
        <title>Complete genome sequence for Sulfitobacter sp. strain JK7-1.</title>
        <authorList>
            <person name="Park S.-J."/>
        </authorList>
    </citation>
    <scope>NUCLEOTIDE SEQUENCE</scope>
    <source>
        <strain evidence="2">JK7-1</strain>
    </source>
</reference>
<dbReference type="Gene3D" id="1.10.10.10">
    <property type="entry name" value="Winged helix-like DNA-binding domain superfamily/Winged helix DNA-binding domain"/>
    <property type="match status" value="1"/>
</dbReference>
<name>A0A975PMW0_9RHOB</name>
<dbReference type="CDD" id="cd00090">
    <property type="entry name" value="HTH_ARSR"/>
    <property type="match status" value="1"/>
</dbReference>
<dbReference type="SUPFAM" id="SSF46785">
    <property type="entry name" value="Winged helix' DNA-binding domain"/>
    <property type="match status" value="1"/>
</dbReference>
<dbReference type="RefSeq" id="WP_212705418.1">
    <property type="nucleotide sequence ID" value="NZ_CP073581.1"/>
</dbReference>